<organism evidence="5">
    <name type="scientific">Cyanobacterium aponinum AL20115</name>
    <dbReference type="NCBI Taxonomy" id="3090662"/>
    <lineage>
        <taxon>Bacteria</taxon>
        <taxon>Bacillati</taxon>
        <taxon>Cyanobacteriota</taxon>
        <taxon>Cyanophyceae</taxon>
        <taxon>Oscillatoriophycideae</taxon>
        <taxon>Chroococcales</taxon>
        <taxon>Geminocystaceae</taxon>
        <taxon>Cyanobacterium</taxon>
    </lineage>
</organism>
<feature type="transmembrane region" description="Helical" evidence="3">
    <location>
        <begin position="130"/>
        <end position="149"/>
    </location>
</feature>
<evidence type="ECO:0000256" key="2">
    <source>
        <dbReference type="ARBA" id="ARBA00008749"/>
    </source>
</evidence>
<dbReference type="EMBL" id="CP138348">
    <property type="protein sequence ID" value="WPF88403.1"/>
    <property type="molecule type" value="Genomic_DNA"/>
</dbReference>
<dbReference type="GO" id="GO:0006629">
    <property type="term" value="P:lipid metabolic process"/>
    <property type="evidence" value="ECO:0007669"/>
    <property type="project" value="InterPro"/>
</dbReference>
<feature type="transmembrane region" description="Helical" evidence="3">
    <location>
        <begin position="66"/>
        <end position="85"/>
    </location>
</feature>
<comment type="cofactor">
    <cofactor evidence="1">
        <name>Fe(2+)</name>
        <dbReference type="ChEBI" id="CHEBI:29033"/>
    </cofactor>
</comment>
<keyword evidence="3" id="KW-0812">Transmembrane</keyword>
<keyword evidence="5" id="KW-0560">Oxidoreductase</keyword>
<feature type="transmembrane region" description="Helical" evidence="3">
    <location>
        <begin position="155"/>
        <end position="176"/>
    </location>
</feature>
<feature type="transmembrane region" description="Helical" evidence="3">
    <location>
        <begin position="6"/>
        <end position="27"/>
    </location>
</feature>
<evidence type="ECO:0000256" key="1">
    <source>
        <dbReference type="ARBA" id="ARBA00001954"/>
    </source>
</evidence>
<feature type="transmembrane region" description="Helical" evidence="3">
    <location>
        <begin position="34"/>
        <end position="54"/>
    </location>
</feature>
<comment type="similarity">
    <text evidence="2">Belongs to the fatty acid desaturase type 2 family.</text>
</comment>
<evidence type="ECO:0000256" key="3">
    <source>
        <dbReference type="SAM" id="Phobius"/>
    </source>
</evidence>
<dbReference type="RefSeq" id="WP_320001460.1">
    <property type="nucleotide sequence ID" value="NZ_CP138348.1"/>
</dbReference>
<keyword evidence="3" id="KW-0472">Membrane</keyword>
<gene>
    <name evidence="5" type="ORF">SAY89_16640</name>
</gene>
<dbReference type="Pfam" id="PF00487">
    <property type="entry name" value="FA_desaturase"/>
    <property type="match status" value="1"/>
</dbReference>
<protein>
    <submittedName>
        <fullName evidence="5">Fatty acid desaturase</fullName>
        <ecNumber evidence="5">1.14.19.-</ecNumber>
    </submittedName>
</protein>
<sequence length="236" mass="27858">MFNHISLLVALLIILFWGVTISFALMVDWTNLSLLAVILLILLQTFFNTGLFIVAHDGMHGILFPYNLNINDAIAALALILYGGLSFRDLREKHYLHHRFTGTSLDPDFHEHNPNFCFWYFRFMGKYVSFLNLCRLCLLILIIVNLFQIHWLNLLLFWALPLIFSSLQLFFFGTFLPHRHHQDNQYSLGAIKSLHLPMLLSLITCYHFSYHQEHHRYPFLPWWQLPFAMGFSQSHF</sequence>
<dbReference type="EC" id="1.14.19.-" evidence="5"/>
<feature type="transmembrane region" description="Helical" evidence="3">
    <location>
        <begin position="188"/>
        <end position="209"/>
    </location>
</feature>
<evidence type="ECO:0000313" key="5">
    <source>
        <dbReference type="EMBL" id="WPF88403.1"/>
    </source>
</evidence>
<keyword evidence="3" id="KW-1133">Transmembrane helix</keyword>
<accession>A0AAF1C276</accession>
<reference evidence="5" key="1">
    <citation type="submission" date="2023-11" db="EMBL/GenBank/DDBJ databases">
        <title>Genome sequence of Cyanobacterium aponinum BCRC AL20115.</title>
        <authorList>
            <person name="Chang H.-Y."/>
            <person name="Lin K.-M."/>
            <person name="Hsueh H.-T."/>
            <person name="Chu H.-A."/>
            <person name="Kuo C.-H."/>
        </authorList>
    </citation>
    <scope>NUCLEOTIDE SEQUENCE</scope>
    <source>
        <strain evidence="5">AL20115</strain>
    </source>
</reference>
<proteinExistence type="inferred from homology"/>
<feature type="domain" description="Fatty acid desaturase" evidence="4">
    <location>
        <begin position="34"/>
        <end position="228"/>
    </location>
</feature>
<dbReference type="InterPro" id="IPR005804">
    <property type="entry name" value="FA_desaturase_dom"/>
</dbReference>
<dbReference type="AlphaFoldDB" id="A0AAF1C276"/>
<evidence type="ECO:0000259" key="4">
    <source>
        <dbReference type="Pfam" id="PF00487"/>
    </source>
</evidence>
<name>A0AAF1C276_9CHRO</name>
<dbReference type="GO" id="GO:0016491">
    <property type="term" value="F:oxidoreductase activity"/>
    <property type="evidence" value="ECO:0007669"/>
    <property type="project" value="UniProtKB-KW"/>
</dbReference>